<dbReference type="EMBL" id="CP000758">
    <property type="protein sequence ID" value="ABS14261.1"/>
    <property type="molecule type" value="Genomic_DNA"/>
</dbReference>
<organism evidence="1 2">
    <name type="scientific">Brucella anthropi (strain ATCC 49188 / DSM 6882 / CCUG 24695 / JCM 21032 / LMG 3331 / NBRC 15819 / NCTC 12168 / Alc 37)</name>
    <name type="common">Ochrobactrum anthropi</name>
    <dbReference type="NCBI Taxonomy" id="439375"/>
    <lineage>
        <taxon>Bacteria</taxon>
        <taxon>Pseudomonadati</taxon>
        <taxon>Pseudomonadota</taxon>
        <taxon>Alphaproteobacteria</taxon>
        <taxon>Hyphomicrobiales</taxon>
        <taxon>Brucellaceae</taxon>
        <taxon>Brucella/Ochrobactrum group</taxon>
        <taxon>Brucella</taxon>
    </lineage>
</organism>
<sequence length="86" mass="9004">MTLEFIAPDAKLVAYQRITAIQNMADVLIQKGTSLDDQSEVLSALAAADFDPRLISALHEEATDAAKATISNTKTLPCSAEPGGGT</sequence>
<name>A6WZ57_BRUA4</name>
<dbReference type="STRING" id="439375.Oant_1545"/>
<reference evidence="1 2" key="1">
    <citation type="journal article" date="2011" name="J. Bacteriol.">
        <title>Genome of Ochrobactrum anthropi ATCC 49188 T, a versatile opportunistic pathogen and symbiont of several eukaryotic hosts.</title>
        <authorList>
            <person name="Chain P.S."/>
            <person name="Lang D.M."/>
            <person name="Comerci D.J."/>
            <person name="Malfatti S.A."/>
            <person name="Vergez L.M."/>
            <person name="Shin M."/>
            <person name="Ugalde R.A."/>
            <person name="Garcia E."/>
            <person name="Tolmasky M.E."/>
        </authorList>
    </citation>
    <scope>NUCLEOTIDE SEQUENCE [LARGE SCALE GENOMIC DNA]</scope>
    <source>
        <strain evidence="2">ATCC 49188 / DSM 6882 / CCUG 24695 / JCM 21032 / LMG 3331 / NBRC 15819 / NCTC 12168 / Alc 37</strain>
    </source>
</reference>
<evidence type="ECO:0000313" key="2">
    <source>
        <dbReference type="Proteomes" id="UP000002301"/>
    </source>
</evidence>
<proteinExistence type="predicted"/>
<dbReference type="RefSeq" id="WP_012091599.1">
    <property type="nucleotide sequence ID" value="NC_009667.1"/>
</dbReference>
<keyword evidence="2" id="KW-1185">Reference proteome</keyword>
<protein>
    <submittedName>
        <fullName evidence="1">Uncharacterized protein</fullName>
    </submittedName>
</protein>
<evidence type="ECO:0000313" key="1">
    <source>
        <dbReference type="EMBL" id="ABS14261.1"/>
    </source>
</evidence>
<gene>
    <name evidence="1" type="ordered locus">Oant_1545</name>
</gene>
<accession>A6WZ57</accession>
<dbReference type="Proteomes" id="UP000002301">
    <property type="component" value="Chromosome 1"/>
</dbReference>
<dbReference type="KEGG" id="oan:Oant_1545"/>
<dbReference type="AlphaFoldDB" id="A6WZ57"/>
<dbReference type="PATRIC" id="fig|439375.7.peg.1622"/>
<dbReference type="HOGENOM" id="CLU_2494836_0_0_5"/>